<comment type="caution">
    <text evidence="1">The sequence shown here is derived from an EMBL/GenBank/DDBJ whole genome shotgun (WGS) entry which is preliminary data.</text>
</comment>
<gene>
    <name evidence="1" type="ORF">ACFSAH_12610</name>
</gene>
<dbReference type="RefSeq" id="WP_379663101.1">
    <property type="nucleotide sequence ID" value="NZ_JBHUDG010000019.1"/>
</dbReference>
<dbReference type="GO" id="GO:0016779">
    <property type="term" value="F:nucleotidyltransferase activity"/>
    <property type="evidence" value="ECO:0007669"/>
    <property type="project" value="UniProtKB-KW"/>
</dbReference>
<keyword evidence="1" id="KW-0808">Transferase</keyword>
<dbReference type="EMBL" id="JBHUDG010000019">
    <property type="protein sequence ID" value="MFD1630725.1"/>
    <property type="molecule type" value="Genomic_DNA"/>
</dbReference>
<reference evidence="2" key="1">
    <citation type="journal article" date="2019" name="Int. J. Syst. Evol. Microbiol.">
        <title>The Global Catalogue of Microorganisms (GCM) 10K type strain sequencing project: providing services to taxonomists for standard genome sequencing and annotation.</title>
        <authorList>
            <consortium name="The Broad Institute Genomics Platform"/>
            <consortium name="The Broad Institute Genome Sequencing Center for Infectious Disease"/>
            <person name="Wu L."/>
            <person name="Ma J."/>
        </authorList>
    </citation>
    <scope>NUCLEOTIDE SEQUENCE [LARGE SCALE GENOMIC DNA]</scope>
    <source>
        <strain evidence="2">CCUG 53762</strain>
    </source>
</reference>
<accession>A0ABW4IEV6</accession>
<evidence type="ECO:0000313" key="2">
    <source>
        <dbReference type="Proteomes" id="UP001597118"/>
    </source>
</evidence>
<sequence>MSIEILDTKRKALTINLDGNVFGTFAEIGAGQEVARHFFTAGAAANTVAKTMSAYDMTFSNEIYGVEESGRYVSKSRLKKMLEYEFQLLQQRLKTEKYKHKTFFSFANTVTTINYAKTNDPHGWLGIKFQLAPGGEENQILFHVRLLDNDSTLQQNVLGILGVNLVYAAFYHYQNPRLMVESLTDNLAKGSVEIDLISVKGNAFKGLDDILANLYLIQKGFSPVAFFGADGKVYQAKDSMYKKHIMILRTRFKQKNLPDFGLFEQATDQYKVKKSISDYDLVGVVELTLNNLLNAFPEESEDFLNSVAQRTKEVLASGYPVIVTNFNRHNKLAKYLSMAKPLSVGITTSINNLKNIFLSEHYGEGYTDELLAYISDLFSRKVRLLVYPFKDSKTKEIFTTKNLPVSAESKPLYDFLLQNNYIIDVENVSFPD</sequence>
<keyword evidence="2" id="KW-1185">Reference proteome</keyword>
<dbReference type="Proteomes" id="UP001597118">
    <property type="component" value="Unassembled WGS sequence"/>
</dbReference>
<organism evidence="1 2">
    <name type="scientific">Pseudopedobacter beijingensis</name>
    <dbReference type="NCBI Taxonomy" id="1207056"/>
    <lineage>
        <taxon>Bacteria</taxon>
        <taxon>Pseudomonadati</taxon>
        <taxon>Bacteroidota</taxon>
        <taxon>Sphingobacteriia</taxon>
        <taxon>Sphingobacteriales</taxon>
        <taxon>Sphingobacteriaceae</taxon>
        <taxon>Pseudopedobacter</taxon>
    </lineage>
</organism>
<keyword evidence="1" id="KW-0548">Nucleotidyltransferase</keyword>
<proteinExistence type="predicted"/>
<name>A0ABW4IEV6_9SPHI</name>
<protein>
    <submittedName>
        <fullName evidence="1">Nicotinamide mononucleotide adenylyltransferase</fullName>
    </submittedName>
</protein>
<evidence type="ECO:0000313" key="1">
    <source>
        <dbReference type="EMBL" id="MFD1630725.1"/>
    </source>
</evidence>